<name>A0ABQ7UTY6_SOLTU</name>
<protein>
    <recommendedName>
        <fullName evidence="4">Ulp1 protease family, C-terminal catalytic domain containing protein</fullName>
    </recommendedName>
</protein>
<evidence type="ECO:0000256" key="1">
    <source>
        <dbReference type="SAM" id="MobiDB-lite"/>
    </source>
</evidence>
<keyword evidence="3" id="KW-1185">Reference proteome</keyword>
<dbReference type="EMBL" id="JAIVGD010000018">
    <property type="protein sequence ID" value="KAH0754612.1"/>
    <property type="molecule type" value="Genomic_DNA"/>
</dbReference>
<dbReference type="Proteomes" id="UP000826656">
    <property type="component" value="Unassembled WGS sequence"/>
</dbReference>
<accession>A0ABQ7UTY6</accession>
<proteinExistence type="predicted"/>
<comment type="caution">
    <text evidence="2">The sequence shown here is derived from an EMBL/GenBank/DDBJ whole genome shotgun (WGS) entry which is preliminary data.</text>
</comment>
<dbReference type="PANTHER" id="PTHR48302:SF2">
    <property type="entry name" value="DUF1985 DOMAIN-CONTAINING PROTEIN"/>
    <property type="match status" value="1"/>
</dbReference>
<feature type="region of interest" description="Disordered" evidence="1">
    <location>
        <begin position="195"/>
        <end position="240"/>
    </location>
</feature>
<sequence length="357" mass="39464">MGILYFINSFVLSQLPNAPIHGNEFLMVEDGGMPYALNVWVYECASVVNEEIVVKEGDYIPRILNWRVVGVKAKIEMFVASIFTENACTNIQPTCEELIVLDLSDNLVVSHSEHSLSADKPTQDISDEIPGFEDFSSKPPDQIVRRSNVYLVHHLHPPREERKLFQSNPTVLMKAVRKLKRKKIARTSLPISEEEVIEEDNAGEETHVQQHEVVEDDDTLKDKRVNDGVSEPPSTVNVPVAGNVSNKVFFANTSKDSQAAEDVSNEIDQRAGENVSKEVMDDVVEFGTNKTEQPTVVQDVADKSQLNIPIPDKVSVNINTSDSTTSTSISAGTQEAIDVLIASLQTPLCVQPLSVVK</sequence>
<dbReference type="PANTHER" id="PTHR48302">
    <property type="entry name" value="ULP1 PROTEASE FAMILY, C-TERMINAL CATALYTIC DOMAIN CONTAINING PROTEIN"/>
    <property type="match status" value="1"/>
</dbReference>
<feature type="compositionally biased region" description="Basic and acidic residues" evidence="1">
    <location>
        <begin position="204"/>
        <end position="213"/>
    </location>
</feature>
<evidence type="ECO:0000313" key="3">
    <source>
        <dbReference type="Proteomes" id="UP000826656"/>
    </source>
</evidence>
<organism evidence="2 3">
    <name type="scientific">Solanum tuberosum</name>
    <name type="common">Potato</name>
    <dbReference type="NCBI Taxonomy" id="4113"/>
    <lineage>
        <taxon>Eukaryota</taxon>
        <taxon>Viridiplantae</taxon>
        <taxon>Streptophyta</taxon>
        <taxon>Embryophyta</taxon>
        <taxon>Tracheophyta</taxon>
        <taxon>Spermatophyta</taxon>
        <taxon>Magnoliopsida</taxon>
        <taxon>eudicotyledons</taxon>
        <taxon>Gunneridae</taxon>
        <taxon>Pentapetalae</taxon>
        <taxon>asterids</taxon>
        <taxon>lamiids</taxon>
        <taxon>Solanales</taxon>
        <taxon>Solanaceae</taxon>
        <taxon>Solanoideae</taxon>
        <taxon>Solaneae</taxon>
        <taxon>Solanum</taxon>
    </lineage>
</organism>
<evidence type="ECO:0000313" key="2">
    <source>
        <dbReference type="EMBL" id="KAH0754612.1"/>
    </source>
</evidence>
<evidence type="ECO:0008006" key="4">
    <source>
        <dbReference type="Google" id="ProtNLM"/>
    </source>
</evidence>
<reference evidence="2 3" key="1">
    <citation type="journal article" date="2021" name="bioRxiv">
        <title>Chromosome-scale and haplotype-resolved genome assembly of a tetraploid potato cultivar.</title>
        <authorList>
            <person name="Sun H."/>
            <person name="Jiao W.-B."/>
            <person name="Krause K."/>
            <person name="Campoy J.A."/>
            <person name="Goel M."/>
            <person name="Folz-Donahue K."/>
            <person name="Kukat C."/>
            <person name="Huettel B."/>
            <person name="Schneeberger K."/>
        </authorList>
    </citation>
    <scope>NUCLEOTIDE SEQUENCE [LARGE SCALE GENOMIC DNA]</scope>
    <source>
        <strain evidence="2">SolTubOtavaFocal</strain>
        <tissue evidence="2">Leaves</tissue>
    </source>
</reference>
<gene>
    <name evidence="2" type="ORF">KY290_024882</name>
</gene>